<dbReference type="Proteomes" id="UP000294847">
    <property type="component" value="Chromosome 2"/>
</dbReference>
<dbReference type="SUPFAM" id="SSF54928">
    <property type="entry name" value="RNA-binding domain, RBD"/>
    <property type="match status" value="3"/>
</dbReference>
<feature type="compositionally biased region" description="Polar residues" evidence="5">
    <location>
        <begin position="344"/>
        <end position="355"/>
    </location>
</feature>
<dbReference type="FunFam" id="3.30.70.330:FF:000406">
    <property type="entry name" value="Related to Nucleolar protein NOP4"/>
    <property type="match status" value="1"/>
</dbReference>
<feature type="region of interest" description="Disordered" evidence="5">
    <location>
        <begin position="680"/>
        <end position="759"/>
    </location>
</feature>
<feature type="region of interest" description="Disordered" evidence="5">
    <location>
        <begin position="239"/>
        <end position="355"/>
    </location>
</feature>
<feature type="compositionally biased region" description="Basic and acidic residues" evidence="5">
    <location>
        <begin position="696"/>
        <end position="713"/>
    </location>
</feature>
<dbReference type="InterPro" id="IPR035979">
    <property type="entry name" value="RBD_domain_sf"/>
</dbReference>
<dbReference type="AlphaFoldDB" id="A0A4P7N2L6"/>
<protein>
    <submittedName>
        <fullName evidence="6">Uncharacterized protein</fullName>
    </submittedName>
</protein>
<dbReference type="PANTHER" id="PTHR48039:SF5">
    <property type="entry name" value="RNA-BINDING PROTEIN 28"/>
    <property type="match status" value="1"/>
</dbReference>
<comment type="subcellular location">
    <subcellularLocation>
        <location evidence="1">Nucleus</location>
    </subcellularLocation>
</comment>
<evidence type="ECO:0000313" key="7">
    <source>
        <dbReference type="Proteomes" id="UP000294847"/>
    </source>
</evidence>
<dbReference type="PANTHER" id="PTHR48039">
    <property type="entry name" value="RNA-BINDING MOTIF PROTEIN 14B"/>
    <property type="match status" value="1"/>
</dbReference>
<evidence type="ECO:0000313" key="6">
    <source>
        <dbReference type="EMBL" id="QBZ55712.1"/>
    </source>
</evidence>
<dbReference type="GO" id="GO:0003729">
    <property type="term" value="F:mRNA binding"/>
    <property type="evidence" value="ECO:0007669"/>
    <property type="project" value="TreeGrafter"/>
</dbReference>
<evidence type="ECO:0000256" key="3">
    <source>
        <dbReference type="ARBA" id="ARBA00022884"/>
    </source>
</evidence>
<evidence type="ECO:0000256" key="4">
    <source>
        <dbReference type="ARBA" id="ARBA00023242"/>
    </source>
</evidence>
<proteinExistence type="predicted"/>
<feature type="region of interest" description="Disordered" evidence="5">
    <location>
        <begin position="21"/>
        <end position="43"/>
    </location>
</feature>
<evidence type="ECO:0000256" key="1">
    <source>
        <dbReference type="ARBA" id="ARBA00004123"/>
    </source>
</evidence>
<dbReference type="GO" id="GO:0005730">
    <property type="term" value="C:nucleolus"/>
    <property type="evidence" value="ECO:0007669"/>
    <property type="project" value="TreeGrafter"/>
</dbReference>
<dbReference type="InterPro" id="IPR012677">
    <property type="entry name" value="Nucleotide-bd_a/b_plait_sf"/>
</dbReference>
<evidence type="ECO:0000256" key="2">
    <source>
        <dbReference type="ARBA" id="ARBA00022737"/>
    </source>
</evidence>
<dbReference type="InterPro" id="IPR051945">
    <property type="entry name" value="RRM_MRD1_RNA_proc_ribogen"/>
</dbReference>
<dbReference type="Pfam" id="PF00076">
    <property type="entry name" value="RRM_1"/>
    <property type="match status" value="3"/>
</dbReference>
<keyword evidence="4" id="KW-0539">Nucleus</keyword>
<accession>A0A4P7N2L6</accession>
<dbReference type="SMART" id="SM00360">
    <property type="entry name" value="RRM"/>
    <property type="match status" value="4"/>
</dbReference>
<reference evidence="6 7" key="1">
    <citation type="journal article" date="2019" name="Mol. Biol. Evol.">
        <title>Blast fungal genomes show frequent chromosomal changes, gene gains and losses, and effector gene turnover.</title>
        <authorList>
            <person name="Gomez Luciano L.B."/>
            <person name="Jason Tsai I."/>
            <person name="Chuma I."/>
            <person name="Tosa Y."/>
            <person name="Chen Y.H."/>
            <person name="Li J.Y."/>
            <person name="Li M.Y."/>
            <person name="Jade Lu M.Y."/>
            <person name="Nakayashiki H."/>
            <person name="Li W.H."/>
        </authorList>
    </citation>
    <scope>NUCLEOTIDE SEQUENCE [LARGE SCALE GENOMIC DNA]</scope>
    <source>
        <strain evidence="6">MZ5-1-6</strain>
    </source>
</reference>
<organism evidence="6 7">
    <name type="scientific">Pyricularia oryzae</name>
    <name type="common">Rice blast fungus</name>
    <name type="synonym">Magnaporthe oryzae</name>
    <dbReference type="NCBI Taxonomy" id="318829"/>
    <lineage>
        <taxon>Eukaryota</taxon>
        <taxon>Fungi</taxon>
        <taxon>Dikarya</taxon>
        <taxon>Ascomycota</taxon>
        <taxon>Pezizomycotina</taxon>
        <taxon>Sordariomycetes</taxon>
        <taxon>Sordariomycetidae</taxon>
        <taxon>Magnaporthales</taxon>
        <taxon>Pyriculariaceae</taxon>
        <taxon>Pyricularia</taxon>
    </lineage>
</organism>
<evidence type="ECO:0000256" key="5">
    <source>
        <dbReference type="SAM" id="MobiDB-lite"/>
    </source>
</evidence>
<name>A0A4P7N2L6_PYROR</name>
<dbReference type="CDD" id="cd12676">
    <property type="entry name" value="RRM3_Nop4p"/>
    <property type="match status" value="1"/>
</dbReference>
<feature type="compositionally biased region" description="Acidic residues" evidence="5">
    <location>
        <begin position="299"/>
        <end position="339"/>
    </location>
</feature>
<keyword evidence="3" id="KW-0694">RNA-binding</keyword>
<gene>
    <name evidence="6" type="ORF">PoMZ_00614</name>
</gene>
<keyword evidence="2" id="KW-0677">Repeat</keyword>
<dbReference type="PROSITE" id="PS50102">
    <property type="entry name" value="RRM"/>
    <property type="match status" value="3"/>
</dbReference>
<dbReference type="EMBL" id="CP034205">
    <property type="protein sequence ID" value="QBZ55712.1"/>
    <property type="molecule type" value="Genomic_DNA"/>
</dbReference>
<feature type="compositionally biased region" description="Basic and acidic residues" evidence="5">
    <location>
        <begin position="565"/>
        <end position="582"/>
    </location>
</feature>
<sequence>MAKSGSQKRRREAEAIQEQAIASAAEVPGTNAAAPPTKKARVEERRSLFVRSLPPSATSETLTELFSQHFPVKHATVVLDQKTKTPRGYGFVTFTDAEDALQAKEKLDNHLIEGRRLRLEIAEPRHRAATKSGVAVDTPLAAEKRKREEEEAEGRKPPKLIIRNLPWSIKTKDQLSALFQSYGKVRFSDLPNSKGKLSGFGFVTLRGKKNAEKAIEGLNGKEVDGRTIAVDWAVDKATWEKQQQNEDDSDTPKKTKMKKVDAEAKSKADQASTKTKPKGNDDFDEDEDLKNFFANQGDNLEDEDESDEDDDEDKKSEDADEEDEDEDEEEGGANVNDDEETKKTPQTTDNSNTLFIRNLPFTTTDEQLKEHFTHFGAVRYARVVMDHATQKSAGKGFVCFFNAEDAESCLRAAPKYRPAPTLSKHSVLQDETVDTDGKYTLEGRILQVSKALSKGEAQQLSSEAAAARDSEEKDKRRLFLLNEGQIRPDSPIYSQLPQSEIQMREASAKQRKKMIESNPSLHLSLTRLAIRNIPRSMTSKDLKALARQAVVGFATDVKAGKRQPLSKEESRRAAKTGKEAEHKRKLKRSGVVSQAKVVFESKDGSKVSEPRKGAAADAGAKSRGYGFIEYSSHRWALMGARWLNGHAVEGGTGKKATRLIVEFAIENANVVARRSAAQDRARGLAGTDAAKPQLKAAEDRNFKGDVARSRSDGAEEEMLEGEGEKPSKSAGKKLAMRQQIIGRKRMMRKKKAEVRKGKR</sequence>
<dbReference type="InterPro" id="IPR034808">
    <property type="entry name" value="Nop4p_RRM3"/>
</dbReference>
<dbReference type="Gene3D" id="3.30.70.330">
    <property type="match status" value="4"/>
</dbReference>
<feature type="region of interest" description="Disordered" evidence="5">
    <location>
        <begin position="557"/>
        <end position="589"/>
    </location>
</feature>
<dbReference type="InterPro" id="IPR000504">
    <property type="entry name" value="RRM_dom"/>
</dbReference>
<feature type="compositionally biased region" description="Basic residues" evidence="5">
    <location>
        <begin position="742"/>
        <end position="759"/>
    </location>
</feature>
<feature type="compositionally biased region" description="Basic and acidic residues" evidence="5">
    <location>
        <begin position="250"/>
        <end position="268"/>
    </location>
</feature>